<keyword evidence="2" id="KW-1133">Transmembrane helix</keyword>
<keyword evidence="2" id="KW-0812">Transmembrane</keyword>
<keyword evidence="1" id="KW-0175">Coiled coil</keyword>
<evidence type="ECO:0000256" key="1">
    <source>
        <dbReference type="SAM" id="Coils"/>
    </source>
</evidence>
<keyword evidence="4" id="KW-1185">Reference proteome</keyword>
<reference evidence="3 4" key="1">
    <citation type="submission" date="2019-07" db="EMBL/GenBank/DDBJ databases">
        <title>De Novo Assembly of kiwifruit Actinidia rufa.</title>
        <authorList>
            <person name="Sugita-Konishi S."/>
            <person name="Sato K."/>
            <person name="Mori E."/>
            <person name="Abe Y."/>
            <person name="Kisaki G."/>
            <person name="Hamano K."/>
            <person name="Suezawa K."/>
            <person name="Otani M."/>
            <person name="Fukuda T."/>
            <person name="Manabe T."/>
            <person name="Gomi K."/>
            <person name="Tabuchi M."/>
            <person name="Akimitsu K."/>
            <person name="Kataoka I."/>
        </authorList>
    </citation>
    <scope>NUCLEOTIDE SEQUENCE [LARGE SCALE GENOMIC DNA]</scope>
    <source>
        <strain evidence="4">cv. Fuchu</strain>
    </source>
</reference>
<feature type="transmembrane region" description="Helical" evidence="2">
    <location>
        <begin position="289"/>
        <end position="310"/>
    </location>
</feature>
<evidence type="ECO:0000313" key="4">
    <source>
        <dbReference type="Proteomes" id="UP000585474"/>
    </source>
</evidence>
<name>A0A7J0FIJ3_9ERIC</name>
<organism evidence="3 4">
    <name type="scientific">Actinidia rufa</name>
    <dbReference type="NCBI Taxonomy" id="165716"/>
    <lineage>
        <taxon>Eukaryota</taxon>
        <taxon>Viridiplantae</taxon>
        <taxon>Streptophyta</taxon>
        <taxon>Embryophyta</taxon>
        <taxon>Tracheophyta</taxon>
        <taxon>Spermatophyta</taxon>
        <taxon>Magnoliopsida</taxon>
        <taxon>eudicotyledons</taxon>
        <taxon>Gunneridae</taxon>
        <taxon>Pentapetalae</taxon>
        <taxon>asterids</taxon>
        <taxon>Ericales</taxon>
        <taxon>Actinidiaceae</taxon>
        <taxon>Actinidia</taxon>
    </lineage>
</organism>
<accession>A0A7J0FIJ3</accession>
<gene>
    <name evidence="3" type="ORF">Acr_12g0002680</name>
</gene>
<evidence type="ECO:0000313" key="3">
    <source>
        <dbReference type="EMBL" id="GFY97727.1"/>
    </source>
</evidence>
<dbReference type="Proteomes" id="UP000585474">
    <property type="component" value="Unassembled WGS sequence"/>
</dbReference>
<proteinExistence type="predicted"/>
<comment type="caution">
    <text evidence="3">The sequence shown here is derived from an EMBL/GenBank/DDBJ whole genome shotgun (WGS) entry which is preliminary data.</text>
</comment>
<feature type="coiled-coil region" evidence="1">
    <location>
        <begin position="229"/>
        <end position="256"/>
    </location>
</feature>
<evidence type="ECO:0000256" key="2">
    <source>
        <dbReference type="SAM" id="Phobius"/>
    </source>
</evidence>
<keyword evidence="2" id="KW-0472">Membrane</keyword>
<dbReference type="AlphaFoldDB" id="A0A7J0FIJ3"/>
<dbReference type="EMBL" id="BJWL01000012">
    <property type="protein sequence ID" value="GFY97727.1"/>
    <property type="molecule type" value="Genomic_DNA"/>
</dbReference>
<sequence>MEEEILLHLKGRLRVLPEDIQRCRSSKGPEVVGHARCFKLDSKSMAYSSEDNGEDIPTGDAALIVGDKAMSKKISLKKLVHLARVSKSASPAVKLTSAVKGVIIGEICPKDEVPDILPSKKGKLASNAKKKGHILPLEEKKKGSSVKVPTKAKASSSKAAIKVAIGESTSVNPSAILGLNASILENPAVVEKLLKGVIPPLDKEEAEKLDLDLTISRLFHGVGQEKKAMEEFKKIKEEWDATMGRLEAEMARIKKNAIAEFKALNEFQEAIEFTTSKYFGEGFNFYKRYLAIFIPTSTSKALGLTPICFWRRKRRRRMGRRVIPAPSPLKTLVNFSPFCSS</sequence>
<protein>
    <submittedName>
        <fullName evidence="3">Uncharacterized protein</fullName>
    </submittedName>
</protein>